<dbReference type="SUPFAM" id="SSF49354">
    <property type="entry name" value="PapD-like"/>
    <property type="match status" value="2"/>
</dbReference>
<evidence type="ECO:0000256" key="5">
    <source>
        <dbReference type="ARBA" id="ARBA00023136"/>
    </source>
</evidence>
<dbReference type="GO" id="GO:0005789">
    <property type="term" value="C:endoplasmic reticulum membrane"/>
    <property type="evidence" value="ECO:0007669"/>
    <property type="project" value="InterPro"/>
</dbReference>
<comment type="subcellular location">
    <subcellularLocation>
        <location evidence="1">Membrane</location>
        <topology evidence="1">Single-pass type IV membrane protein</topology>
    </subcellularLocation>
</comment>
<dbReference type="EMBL" id="GL376613">
    <property type="status" value="NOT_ANNOTATED_CDS"/>
    <property type="molecule type" value="Genomic_DNA"/>
</dbReference>
<dbReference type="EnsemblProtists" id="PYU1_T008407">
    <property type="protein sequence ID" value="PYU1_T008407"/>
    <property type="gene ID" value="PYU1_G008391"/>
</dbReference>
<evidence type="ECO:0000256" key="3">
    <source>
        <dbReference type="ARBA" id="ARBA00022692"/>
    </source>
</evidence>
<name>K3WTW1_GLOUD</name>
<protein>
    <recommendedName>
        <fullName evidence="7">MSP domain-containing protein</fullName>
    </recommendedName>
</protein>
<dbReference type="InterPro" id="IPR016763">
    <property type="entry name" value="VAP"/>
</dbReference>
<comment type="similarity">
    <text evidence="2">Belongs to the VAMP-associated protein (VAP) (TC 9.B.17) family.</text>
</comment>
<dbReference type="AlphaFoldDB" id="K3WTW1"/>
<organism evidence="8 9">
    <name type="scientific">Globisporangium ultimum (strain ATCC 200006 / CBS 805.95 / DAOM BR144)</name>
    <name type="common">Pythium ultimum</name>
    <dbReference type="NCBI Taxonomy" id="431595"/>
    <lineage>
        <taxon>Eukaryota</taxon>
        <taxon>Sar</taxon>
        <taxon>Stramenopiles</taxon>
        <taxon>Oomycota</taxon>
        <taxon>Peronosporomycetes</taxon>
        <taxon>Pythiales</taxon>
        <taxon>Pythiaceae</taxon>
        <taxon>Globisporangium</taxon>
    </lineage>
</organism>
<keyword evidence="4" id="KW-1133">Transmembrane helix</keyword>
<dbReference type="InterPro" id="IPR008962">
    <property type="entry name" value="PapD-like_sf"/>
</dbReference>
<evidence type="ECO:0000256" key="4">
    <source>
        <dbReference type="ARBA" id="ARBA00022989"/>
    </source>
</evidence>
<feature type="domain" description="MSP" evidence="7">
    <location>
        <begin position="11"/>
        <end position="146"/>
    </location>
</feature>
<dbReference type="InParanoid" id="K3WTW1"/>
<dbReference type="STRING" id="431595.K3WTW1"/>
<feature type="compositionally biased region" description="Acidic residues" evidence="6">
    <location>
        <begin position="179"/>
        <end position="190"/>
    </location>
</feature>
<evidence type="ECO:0000256" key="1">
    <source>
        <dbReference type="ARBA" id="ARBA00004211"/>
    </source>
</evidence>
<dbReference type="GO" id="GO:0061817">
    <property type="term" value="P:endoplasmic reticulum-plasma membrane tethering"/>
    <property type="evidence" value="ECO:0007669"/>
    <property type="project" value="TreeGrafter"/>
</dbReference>
<evidence type="ECO:0000256" key="6">
    <source>
        <dbReference type="SAM" id="MobiDB-lite"/>
    </source>
</evidence>
<dbReference type="Pfam" id="PF00635">
    <property type="entry name" value="Motile_Sperm"/>
    <property type="match status" value="2"/>
</dbReference>
<feature type="region of interest" description="Disordered" evidence="6">
    <location>
        <begin position="174"/>
        <end position="244"/>
    </location>
</feature>
<dbReference type="InterPro" id="IPR013783">
    <property type="entry name" value="Ig-like_fold"/>
</dbReference>
<dbReference type="VEuPathDB" id="FungiDB:PYU1_G008391"/>
<dbReference type="GO" id="GO:0090158">
    <property type="term" value="P:endoplasmic reticulum membrane organization"/>
    <property type="evidence" value="ECO:0007669"/>
    <property type="project" value="TreeGrafter"/>
</dbReference>
<dbReference type="PANTHER" id="PTHR10809">
    <property type="entry name" value="VESICLE-ASSOCIATED MEMBRANE PROTEIN-ASSOCIATED PROTEIN"/>
    <property type="match status" value="1"/>
</dbReference>
<evidence type="ECO:0000313" key="8">
    <source>
        <dbReference type="EnsemblProtists" id="PYU1_T008407"/>
    </source>
</evidence>
<evidence type="ECO:0000313" key="9">
    <source>
        <dbReference type="Proteomes" id="UP000019132"/>
    </source>
</evidence>
<reference evidence="9" key="2">
    <citation type="submission" date="2010-04" db="EMBL/GenBank/DDBJ databases">
        <authorList>
            <person name="Buell R."/>
            <person name="Hamilton J."/>
            <person name="Hostetler J."/>
        </authorList>
    </citation>
    <scope>NUCLEOTIDE SEQUENCE [LARGE SCALE GENOMIC DNA]</scope>
    <source>
        <strain evidence="9">DAOM:BR144</strain>
    </source>
</reference>
<accession>K3WTW1</accession>
<dbReference type="eggNOG" id="ENOG502SGRY">
    <property type="taxonomic scope" value="Eukaryota"/>
</dbReference>
<reference evidence="8" key="3">
    <citation type="submission" date="2015-02" db="UniProtKB">
        <authorList>
            <consortium name="EnsemblProtists"/>
        </authorList>
    </citation>
    <scope>IDENTIFICATION</scope>
    <source>
        <strain evidence="8">DAOM BR144</strain>
    </source>
</reference>
<sequence length="415" mass="46753">MITASVGVNSSLLLEPAHQLTFWLDRDNTRGGAQALLMLTNISSTKHTVFKVRTNNANMFTVKPVHGVISPGDAQTIRITLVPSSCEKLLQLDPKELAARDAEKFLIQSVERGEDMRGFDVSDLVAFWKRIPREVATNNKVGCRFTALRLEQQTAQLDRMSLTQEQWVQQQRQQQQCKEEDDEEQQEELQEQLHRSSSSPASALDRTINMRNMYRWRSNTEMSKPEQFESSASSEGNESEDNAETKPQLFAIHPSETIVFHLNPDATSTTLGSSTFFVTNKSRKQALAFKIKTTNHEGYFVKPSRGLIGPANAQQVHVAMVSPSKQPVEGTMELDASHQQREKKDRFLVEIVPVDIATYQELLVLDEKVLKRELLSIWGSADATAQCEKAMLGCRIADKSRDSMSNQNVSHDAWC</sequence>
<evidence type="ECO:0000256" key="2">
    <source>
        <dbReference type="ARBA" id="ARBA00008932"/>
    </source>
</evidence>
<evidence type="ECO:0000259" key="7">
    <source>
        <dbReference type="PROSITE" id="PS50202"/>
    </source>
</evidence>
<dbReference type="Proteomes" id="UP000019132">
    <property type="component" value="Unassembled WGS sequence"/>
</dbReference>
<keyword evidence="5" id="KW-0472">Membrane</keyword>
<dbReference type="OMA" id="FMIEVAN"/>
<dbReference type="HOGENOM" id="CLU_663059_0_0_1"/>
<dbReference type="GO" id="GO:0005886">
    <property type="term" value="C:plasma membrane"/>
    <property type="evidence" value="ECO:0007669"/>
    <property type="project" value="TreeGrafter"/>
</dbReference>
<dbReference type="PANTHER" id="PTHR10809:SF6">
    <property type="entry name" value="AT11025P-RELATED"/>
    <property type="match status" value="1"/>
</dbReference>
<keyword evidence="9" id="KW-1185">Reference proteome</keyword>
<dbReference type="InterPro" id="IPR000535">
    <property type="entry name" value="MSP_dom"/>
</dbReference>
<dbReference type="Gene3D" id="2.60.40.10">
    <property type="entry name" value="Immunoglobulins"/>
    <property type="match status" value="2"/>
</dbReference>
<feature type="domain" description="MSP" evidence="7">
    <location>
        <begin position="249"/>
        <end position="396"/>
    </location>
</feature>
<reference evidence="9" key="1">
    <citation type="journal article" date="2010" name="Genome Biol.">
        <title>Genome sequence of the necrotrophic plant pathogen Pythium ultimum reveals original pathogenicity mechanisms and effector repertoire.</title>
        <authorList>
            <person name="Levesque C.A."/>
            <person name="Brouwer H."/>
            <person name="Cano L."/>
            <person name="Hamilton J.P."/>
            <person name="Holt C."/>
            <person name="Huitema E."/>
            <person name="Raffaele S."/>
            <person name="Robideau G.P."/>
            <person name="Thines M."/>
            <person name="Win J."/>
            <person name="Zerillo M.M."/>
            <person name="Beakes G.W."/>
            <person name="Boore J.L."/>
            <person name="Busam D."/>
            <person name="Dumas B."/>
            <person name="Ferriera S."/>
            <person name="Fuerstenberg S.I."/>
            <person name="Gachon C.M."/>
            <person name="Gaulin E."/>
            <person name="Govers F."/>
            <person name="Grenville-Briggs L."/>
            <person name="Horner N."/>
            <person name="Hostetler J."/>
            <person name="Jiang R.H."/>
            <person name="Johnson J."/>
            <person name="Krajaejun T."/>
            <person name="Lin H."/>
            <person name="Meijer H.J."/>
            <person name="Moore B."/>
            <person name="Morris P."/>
            <person name="Phuntmart V."/>
            <person name="Puiu D."/>
            <person name="Shetty J."/>
            <person name="Stajich J.E."/>
            <person name="Tripathy S."/>
            <person name="Wawra S."/>
            <person name="van West P."/>
            <person name="Whitty B.R."/>
            <person name="Coutinho P.M."/>
            <person name="Henrissat B."/>
            <person name="Martin F."/>
            <person name="Thomas P.D."/>
            <person name="Tyler B.M."/>
            <person name="De Vries R.P."/>
            <person name="Kamoun S."/>
            <person name="Yandell M."/>
            <person name="Tisserat N."/>
            <person name="Buell C.R."/>
        </authorList>
    </citation>
    <scope>NUCLEOTIDE SEQUENCE</scope>
    <source>
        <strain evidence="9">DAOM:BR144</strain>
    </source>
</reference>
<dbReference type="PROSITE" id="PS50202">
    <property type="entry name" value="MSP"/>
    <property type="match status" value="2"/>
</dbReference>
<proteinExistence type="inferred from homology"/>
<keyword evidence="3" id="KW-0812">Transmembrane</keyword>